<feature type="domain" description="Glutaredoxin" evidence="1">
    <location>
        <begin position="158"/>
        <end position="205"/>
    </location>
</feature>
<dbReference type="InterPro" id="IPR036249">
    <property type="entry name" value="Thioredoxin-like_sf"/>
</dbReference>
<name>A0ABY2WN99_9FLAO</name>
<gene>
    <name evidence="2" type="ORF">FGG15_02670</name>
</gene>
<keyword evidence="3" id="KW-1185">Reference proteome</keyword>
<evidence type="ECO:0000313" key="3">
    <source>
        <dbReference type="Proteomes" id="UP000751614"/>
    </source>
</evidence>
<organism evidence="2 3">
    <name type="scientific">Flagellimonas algicola</name>
    <dbReference type="NCBI Taxonomy" id="2583815"/>
    <lineage>
        <taxon>Bacteria</taxon>
        <taxon>Pseudomonadati</taxon>
        <taxon>Bacteroidota</taxon>
        <taxon>Flavobacteriia</taxon>
        <taxon>Flavobacteriales</taxon>
        <taxon>Flavobacteriaceae</taxon>
        <taxon>Flagellimonas</taxon>
    </lineage>
</organism>
<dbReference type="SUPFAM" id="SSF52833">
    <property type="entry name" value="Thioredoxin-like"/>
    <property type="match status" value="1"/>
</dbReference>
<accession>A0ABY2WN99</accession>
<dbReference type="Proteomes" id="UP000751614">
    <property type="component" value="Unassembled WGS sequence"/>
</dbReference>
<proteinExistence type="predicted"/>
<reference evidence="2 3" key="1">
    <citation type="submission" date="2019-05" db="EMBL/GenBank/DDBJ databases">
        <title>Flagellimonas sp. AsT0115, sp. nov., isolated from a marine red algae, Asparagopsis taxiformis.</title>
        <authorList>
            <person name="Kim J."/>
            <person name="Jeong S.E."/>
            <person name="Jeon C.O."/>
        </authorList>
    </citation>
    <scope>NUCLEOTIDE SEQUENCE [LARGE SCALE GENOMIC DNA]</scope>
    <source>
        <strain evidence="2 3">AsT0115</strain>
    </source>
</reference>
<evidence type="ECO:0000313" key="2">
    <source>
        <dbReference type="EMBL" id="TMU56459.1"/>
    </source>
</evidence>
<evidence type="ECO:0000259" key="1">
    <source>
        <dbReference type="Pfam" id="PF00462"/>
    </source>
</evidence>
<dbReference type="RefSeq" id="WP_138832933.1">
    <property type="nucleotide sequence ID" value="NZ_VCNI01000001.1"/>
</dbReference>
<sequence>MRSSFRISVKIQGFVLFYGMQLSVYKEICALHTLKKVLTLVLCFIVSHLTAQVGPVKVTETKSKNRIAFFAENRTFTDYDVLFEVKGTNFRQSAAKPRWVRVPAASRVHLKTIILLRDKQPVYTKTLKTNDSLSKRALKKEFEVLDIPPPKIKPKKQITIYTSSGCASCDSIVNQLNSKNYIFRSVSLDEKPEVKEQLGKFLAKSTQEMDSLSNPIISLGGKLYSWITSFDQMIEEVERD</sequence>
<dbReference type="EMBL" id="VCNI01000001">
    <property type="protein sequence ID" value="TMU56459.1"/>
    <property type="molecule type" value="Genomic_DNA"/>
</dbReference>
<dbReference type="Pfam" id="PF00462">
    <property type="entry name" value="Glutaredoxin"/>
    <property type="match status" value="1"/>
</dbReference>
<comment type="caution">
    <text evidence="2">The sequence shown here is derived from an EMBL/GenBank/DDBJ whole genome shotgun (WGS) entry which is preliminary data.</text>
</comment>
<dbReference type="Gene3D" id="3.40.30.10">
    <property type="entry name" value="Glutaredoxin"/>
    <property type="match status" value="1"/>
</dbReference>
<dbReference type="InterPro" id="IPR002109">
    <property type="entry name" value="Glutaredoxin"/>
</dbReference>
<protein>
    <recommendedName>
        <fullName evidence="1">Glutaredoxin domain-containing protein</fullName>
    </recommendedName>
</protein>